<dbReference type="InterPro" id="IPR011990">
    <property type="entry name" value="TPR-like_helical_dom_sf"/>
</dbReference>
<dbReference type="Pfam" id="PF00856">
    <property type="entry name" value="SET"/>
    <property type="match status" value="1"/>
</dbReference>
<dbReference type="SUPFAM" id="SSF82199">
    <property type="entry name" value="SET domain"/>
    <property type="match status" value="1"/>
</dbReference>
<sequence>MNIKTTPQPAPGGLGRGLFASTDIAVGEDVLHIPVPFVAVLDTEHLGEVCSGCFGQRQLEEEGIALKGCRGCGVVKYCDKVRKTALRTLRTPSLTPLLQTCQAKDWKLGHSFECTIYQKLKPRILPINARAVLRMVLRSERQKYSDEELDQFLQLETHIKDIRDESASHWERISLSSKAIKAYSGTEMSEEVISAMGAKLDLNSFNLTNAVYDRLGVYLHPYAAIFNHSCDHNAAVSFDGPNLHIKAIRPIQKDEQIFITYIDVTDPYPIRQHNLQSRYYFTCHCSKCTSEAASPTATTLHPAQQEAYDILQSLSTSEENPAQSILKALTTLRTTSIPATTQPSISLLDELITPLLAQQKYKSAFAYAAARYRVVDPVVYPLKGHPIRLLHAWVLARLAIHLSQGVEVEFTGGAAAGEEVALEKYEVNFNLIIWSVLAALVGMEGTGGTGPGFWRLVKREFRAVRGEFVAAGLDPRGSRELEREIGREWGKVDKVVRELGFSI</sequence>
<organism evidence="2 3">
    <name type="scientific">Aspergillus kawachii</name>
    <name type="common">White koji mold</name>
    <name type="synonym">Aspergillus awamori var. kawachi</name>
    <dbReference type="NCBI Taxonomy" id="1069201"/>
    <lineage>
        <taxon>Eukaryota</taxon>
        <taxon>Fungi</taxon>
        <taxon>Dikarya</taxon>
        <taxon>Ascomycota</taxon>
        <taxon>Pezizomycotina</taxon>
        <taxon>Eurotiomycetes</taxon>
        <taxon>Eurotiomycetidae</taxon>
        <taxon>Eurotiales</taxon>
        <taxon>Aspergillaceae</taxon>
        <taxon>Aspergillus</taxon>
        <taxon>Aspergillus subgen. Circumdati</taxon>
    </lineage>
</organism>
<dbReference type="PANTHER" id="PTHR12197">
    <property type="entry name" value="HISTONE-LYSINE N-METHYLTRANSFERASE SMYD"/>
    <property type="match status" value="1"/>
</dbReference>
<dbReference type="PANTHER" id="PTHR12197:SF251">
    <property type="entry name" value="EG:BACR7C10.4 PROTEIN"/>
    <property type="match status" value="1"/>
</dbReference>
<dbReference type="InterPro" id="IPR050869">
    <property type="entry name" value="H3K4_H4K5_MeTrfase"/>
</dbReference>
<dbReference type="Gene3D" id="6.10.140.2220">
    <property type="match status" value="1"/>
</dbReference>
<dbReference type="Gene3D" id="1.25.40.10">
    <property type="entry name" value="Tetratricopeptide repeat domain"/>
    <property type="match status" value="1"/>
</dbReference>
<name>A0A146FFD1_ASPKA</name>
<dbReference type="AlphaFoldDB" id="A0A146FFD1"/>
<dbReference type="InterPro" id="IPR046341">
    <property type="entry name" value="SET_dom_sf"/>
</dbReference>
<dbReference type="Gene3D" id="2.170.270.10">
    <property type="entry name" value="SET domain"/>
    <property type="match status" value="1"/>
</dbReference>
<dbReference type="PROSITE" id="PS50280">
    <property type="entry name" value="SET"/>
    <property type="match status" value="1"/>
</dbReference>
<feature type="domain" description="SET" evidence="1">
    <location>
        <begin position="1"/>
        <end position="262"/>
    </location>
</feature>
<dbReference type="Proteomes" id="UP000075230">
    <property type="component" value="Unassembled WGS sequence"/>
</dbReference>
<dbReference type="VEuPathDB" id="FungiDB:ASPFODRAFT_60558"/>
<comment type="caution">
    <text evidence="2">The sequence shown here is derived from an EMBL/GenBank/DDBJ whole genome shotgun (WGS) entry which is preliminary data.</text>
</comment>
<dbReference type="SMART" id="SM00317">
    <property type="entry name" value="SET"/>
    <property type="match status" value="1"/>
</dbReference>
<evidence type="ECO:0000313" key="3">
    <source>
        <dbReference type="Proteomes" id="UP000075230"/>
    </source>
</evidence>
<gene>
    <name evidence="2" type="ORF">RIB2604_01801380</name>
</gene>
<dbReference type="GO" id="GO:0005634">
    <property type="term" value="C:nucleus"/>
    <property type="evidence" value="ECO:0007669"/>
    <property type="project" value="TreeGrafter"/>
</dbReference>
<evidence type="ECO:0000313" key="2">
    <source>
        <dbReference type="EMBL" id="GAT24312.1"/>
    </source>
</evidence>
<reference evidence="3" key="2">
    <citation type="submission" date="2016-02" db="EMBL/GenBank/DDBJ databases">
        <title>Genome sequencing of Aspergillus luchuensis NBRC 4314.</title>
        <authorList>
            <person name="Yamada O."/>
        </authorList>
    </citation>
    <scope>NUCLEOTIDE SEQUENCE [LARGE SCALE GENOMIC DNA]</scope>
    <source>
        <strain evidence="3">RIB 2604</strain>
    </source>
</reference>
<evidence type="ECO:0000259" key="1">
    <source>
        <dbReference type="PROSITE" id="PS50280"/>
    </source>
</evidence>
<protein>
    <submittedName>
        <fullName evidence="2">SET and MYND domain protein</fullName>
    </submittedName>
</protein>
<dbReference type="InterPro" id="IPR001214">
    <property type="entry name" value="SET_dom"/>
</dbReference>
<accession>A0A146FFD1</accession>
<reference evidence="2 3" key="1">
    <citation type="journal article" date="2016" name="DNA Res.">
        <title>Genome sequence of Aspergillus luchuensis NBRC 4314.</title>
        <authorList>
            <person name="Yamada O."/>
            <person name="Machida M."/>
            <person name="Hosoyama A."/>
            <person name="Goto M."/>
            <person name="Takahashi T."/>
            <person name="Futagami T."/>
            <person name="Yamagata Y."/>
            <person name="Takeuchi M."/>
            <person name="Kobayashi T."/>
            <person name="Koike H."/>
            <person name="Abe K."/>
            <person name="Asai K."/>
            <person name="Arita M."/>
            <person name="Fujita N."/>
            <person name="Fukuda K."/>
            <person name="Higa K."/>
            <person name="Horikawa H."/>
            <person name="Ishikawa T."/>
            <person name="Jinno K."/>
            <person name="Kato Y."/>
            <person name="Kirimura K."/>
            <person name="Mizutani O."/>
            <person name="Nakasone K."/>
            <person name="Sano M."/>
            <person name="Shiraishi Y."/>
            <person name="Tsukahara M."/>
            <person name="Gomi K."/>
        </authorList>
    </citation>
    <scope>NUCLEOTIDE SEQUENCE [LARGE SCALE GENOMIC DNA]</scope>
    <source>
        <strain evidence="2 3">RIB 2604</strain>
    </source>
</reference>
<dbReference type="EMBL" id="BCWF01000018">
    <property type="protein sequence ID" value="GAT24312.1"/>
    <property type="molecule type" value="Genomic_DNA"/>
</dbReference>
<proteinExistence type="predicted"/>